<protein>
    <submittedName>
        <fullName evidence="3">Rhodanese-like domain-containing protein</fullName>
    </submittedName>
</protein>
<dbReference type="AlphaFoldDB" id="A0A5B8UW74"/>
<dbReference type="KEGG" id="mgin:FRZ54_11410"/>
<dbReference type="CDD" id="cd00158">
    <property type="entry name" value="RHOD"/>
    <property type="match status" value="1"/>
</dbReference>
<gene>
    <name evidence="3" type="ORF">FRZ54_11410</name>
</gene>
<dbReference type="InterPro" id="IPR001763">
    <property type="entry name" value="Rhodanese-like_dom"/>
</dbReference>
<feature type="chain" id="PRO_5022804610" evidence="1">
    <location>
        <begin position="25"/>
        <end position="157"/>
    </location>
</feature>
<dbReference type="EMBL" id="CP042436">
    <property type="protein sequence ID" value="QEC63158.1"/>
    <property type="molecule type" value="Genomic_DNA"/>
</dbReference>
<dbReference type="SUPFAM" id="SSF52821">
    <property type="entry name" value="Rhodanese/Cell cycle control phosphatase"/>
    <property type="match status" value="1"/>
</dbReference>
<dbReference type="Proteomes" id="UP000321479">
    <property type="component" value="Chromosome"/>
</dbReference>
<name>A0A5B8UW74_9SPHI</name>
<organism evidence="3 4">
    <name type="scientific">Mucilaginibacter ginsenosidivorans</name>
    <dbReference type="NCBI Taxonomy" id="398053"/>
    <lineage>
        <taxon>Bacteria</taxon>
        <taxon>Pseudomonadati</taxon>
        <taxon>Bacteroidota</taxon>
        <taxon>Sphingobacteriia</taxon>
        <taxon>Sphingobacteriales</taxon>
        <taxon>Sphingobacteriaceae</taxon>
        <taxon>Mucilaginibacter</taxon>
    </lineage>
</organism>
<dbReference type="RefSeq" id="WP_147031734.1">
    <property type="nucleotide sequence ID" value="NZ_CP042436.1"/>
</dbReference>
<keyword evidence="1" id="KW-0732">Signal</keyword>
<evidence type="ECO:0000313" key="3">
    <source>
        <dbReference type="EMBL" id="QEC63158.1"/>
    </source>
</evidence>
<dbReference type="PROSITE" id="PS50206">
    <property type="entry name" value="RHODANESE_3"/>
    <property type="match status" value="1"/>
</dbReference>
<evidence type="ECO:0000259" key="2">
    <source>
        <dbReference type="PROSITE" id="PS50206"/>
    </source>
</evidence>
<dbReference type="Pfam" id="PF00581">
    <property type="entry name" value="Rhodanese"/>
    <property type="match status" value="1"/>
</dbReference>
<dbReference type="InterPro" id="IPR036873">
    <property type="entry name" value="Rhodanese-like_dom_sf"/>
</dbReference>
<proteinExistence type="predicted"/>
<sequence length="157" mass="17028">MKSNLLKPFLPSILLILLSITSKAQVSKDPNVLLGLKTPWTSSELIEPSALAADLKTNSTTTPLIYNIGAVENIKGARHIGSASNAENLEKLRSTVKDLPKNTTIVIYCGCCPFSKCPNVSPAYLELKKLGFSNIKVLDLATNLKTDWIDKGYPLGK</sequence>
<feature type="signal peptide" evidence="1">
    <location>
        <begin position="1"/>
        <end position="24"/>
    </location>
</feature>
<reference evidence="3 4" key="1">
    <citation type="journal article" date="2017" name="Curr. Microbiol.">
        <title>Mucilaginibacter ginsenosidivorans sp. nov., Isolated from Soil of Ginseng Field.</title>
        <authorList>
            <person name="Kim M.M."/>
            <person name="Siddiqi M.Z."/>
            <person name="Im W.T."/>
        </authorList>
    </citation>
    <scope>NUCLEOTIDE SEQUENCE [LARGE SCALE GENOMIC DNA]</scope>
    <source>
        <strain evidence="3 4">Gsoil 3017</strain>
    </source>
</reference>
<feature type="domain" description="Rhodanese" evidence="2">
    <location>
        <begin position="74"/>
        <end position="157"/>
    </location>
</feature>
<evidence type="ECO:0000313" key="4">
    <source>
        <dbReference type="Proteomes" id="UP000321479"/>
    </source>
</evidence>
<dbReference type="OrthoDB" id="760650at2"/>
<dbReference type="Gene3D" id="3.40.250.10">
    <property type="entry name" value="Rhodanese-like domain"/>
    <property type="match status" value="1"/>
</dbReference>
<accession>A0A5B8UW74</accession>
<evidence type="ECO:0000256" key="1">
    <source>
        <dbReference type="SAM" id="SignalP"/>
    </source>
</evidence>
<keyword evidence="4" id="KW-1185">Reference proteome</keyword>